<name>A0A2I3HU35_NOMLE</name>
<dbReference type="GO" id="GO:0005634">
    <property type="term" value="C:nucleus"/>
    <property type="evidence" value="ECO:0007669"/>
    <property type="project" value="UniProtKB-SubCell"/>
</dbReference>
<dbReference type="GO" id="GO:0005856">
    <property type="term" value="C:cytoskeleton"/>
    <property type="evidence" value="ECO:0007669"/>
    <property type="project" value="UniProtKB-SubCell"/>
</dbReference>
<protein>
    <recommendedName>
        <fullName evidence="16">Methionine-R-sulfoxide reductase B1</fullName>
        <ecNumber evidence="6">1.8.4.12</ecNumber>
        <ecNumber evidence="5">1.8.4.14</ecNumber>
    </recommendedName>
    <alternativeName>
        <fullName evidence="17">Selenoprotein X</fullName>
    </alternativeName>
</protein>
<dbReference type="Gene3D" id="2.170.150.20">
    <property type="entry name" value="Peptide methionine sulfoxide reductase"/>
    <property type="match status" value="1"/>
</dbReference>
<keyword evidence="8" id="KW-0399">Innate immunity</keyword>
<evidence type="ECO:0000256" key="16">
    <source>
        <dbReference type="ARBA" id="ARBA00040935"/>
    </source>
</evidence>
<evidence type="ECO:0000256" key="4">
    <source>
        <dbReference type="ARBA" id="ARBA00007174"/>
    </source>
</evidence>
<dbReference type="AlphaFoldDB" id="A0A2I3HU35"/>
<dbReference type="Proteomes" id="UP000001073">
    <property type="component" value="Chromosome 17"/>
</dbReference>
<keyword evidence="10" id="KW-0862">Zinc</keyword>
<dbReference type="InterPro" id="IPR011057">
    <property type="entry name" value="Mss4-like_sf"/>
</dbReference>
<evidence type="ECO:0000259" key="21">
    <source>
        <dbReference type="PROSITE" id="PS51790"/>
    </source>
</evidence>
<comment type="cofactor">
    <cofactor evidence="1">
        <name>Zn(2+)</name>
        <dbReference type="ChEBI" id="CHEBI:29105"/>
    </cofactor>
</comment>
<evidence type="ECO:0000256" key="1">
    <source>
        <dbReference type="ARBA" id="ARBA00001947"/>
    </source>
</evidence>
<reference evidence="22" key="3">
    <citation type="submission" date="2025-09" db="UniProtKB">
        <authorList>
            <consortium name="Ensembl"/>
        </authorList>
    </citation>
    <scope>IDENTIFICATION</scope>
</reference>
<dbReference type="GO" id="GO:0030091">
    <property type="term" value="P:protein repair"/>
    <property type="evidence" value="ECO:0007669"/>
    <property type="project" value="TreeGrafter"/>
</dbReference>
<dbReference type="OMA" id="SASKFEH"/>
<reference evidence="22" key="2">
    <citation type="submission" date="2025-08" db="UniProtKB">
        <authorList>
            <consortium name="Ensembl"/>
        </authorList>
    </citation>
    <scope>IDENTIFICATION</scope>
</reference>
<evidence type="ECO:0000256" key="5">
    <source>
        <dbReference type="ARBA" id="ARBA00012498"/>
    </source>
</evidence>
<dbReference type="GO" id="GO:0046872">
    <property type="term" value="F:metal ion binding"/>
    <property type="evidence" value="ECO:0007669"/>
    <property type="project" value="UniProtKB-KW"/>
</dbReference>
<dbReference type="InterPro" id="IPR052150">
    <property type="entry name" value="MsrB_Met_sulfoxide_reductase"/>
</dbReference>
<dbReference type="PANTHER" id="PTHR46755">
    <property type="entry name" value="METHIONINE-R-SULFOXIDE REDUCTASE B1"/>
    <property type="match status" value="1"/>
</dbReference>
<evidence type="ECO:0000256" key="2">
    <source>
        <dbReference type="ARBA" id="ARBA00004123"/>
    </source>
</evidence>
<comment type="catalytic activity">
    <reaction evidence="19">
        <text>L-methionyl-[protein] + [thioredoxin]-disulfide + H2O = L-methionyl-(R)-S-oxide-[protein] + [thioredoxin]-dithiol</text>
        <dbReference type="Rhea" id="RHEA:24164"/>
        <dbReference type="Rhea" id="RHEA-COMP:10698"/>
        <dbReference type="Rhea" id="RHEA-COMP:10700"/>
        <dbReference type="Rhea" id="RHEA-COMP:12313"/>
        <dbReference type="Rhea" id="RHEA-COMP:12314"/>
        <dbReference type="ChEBI" id="CHEBI:15377"/>
        <dbReference type="ChEBI" id="CHEBI:16044"/>
        <dbReference type="ChEBI" id="CHEBI:29950"/>
        <dbReference type="ChEBI" id="CHEBI:45764"/>
        <dbReference type="ChEBI" id="CHEBI:50058"/>
        <dbReference type="EC" id="1.8.4.12"/>
    </reaction>
</comment>
<comment type="subcellular location">
    <subcellularLocation>
        <location evidence="3">Cytoplasm</location>
        <location evidence="3">Cytoskeleton</location>
    </subcellularLocation>
    <subcellularLocation>
        <location evidence="2">Nucleus</location>
    </subcellularLocation>
</comment>
<dbReference type="GeneTree" id="ENSGT00510000047678"/>
<dbReference type="GO" id="GO:0033745">
    <property type="term" value="F:L-methionine-(R)-S-oxide reductase activity"/>
    <property type="evidence" value="ECO:0007669"/>
    <property type="project" value="UniProtKB-EC"/>
</dbReference>
<evidence type="ECO:0000256" key="9">
    <source>
        <dbReference type="ARBA" id="ARBA00022723"/>
    </source>
</evidence>
<evidence type="ECO:0000256" key="3">
    <source>
        <dbReference type="ARBA" id="ARBA00004245"/>
    </source>
</evidence>
<keyword evidence="14" id="KW-0206">Cytoskeleton</keyword>
<evidence type="ECO:0000256" key="6">
    <source>
        <dbReference type="ARBA" id="ARBA00012499"/>
    </source>
</evidence>
<dbReference type="EC" id="1.8.4.14" evidence="5"/>
<evidence type="ECO:0000256" key="18">
    <source>
        <dbReference type="ARBA" id="ARBA00046083"/>
    </source>
</evidence>
<evidence type="ECO:0000256" key="20">
    <source>
        <dbReference type="ARBA" id="ARBA00049261"/>
    </source>
</evidence>
<dbReference type="STRING" id="61853.ENSNLEP00000047129"/>
<keyword evidence="13" id="KW-0560">Oxidoreductase</keyword>
<evidence type="ECO:0000256" key="11">
    <source>
        <dbReference type="ARBA" id="ARBA00022859"/>
    </source>
</evidence>
<evidence type="ECO:0000256" key="15">
    <source>
        <dbReference type="ARBA" id="ARBA00023242"/>
    </source>
</evidence>
<evidence type="ECO:0000256" key="17">
    <source>
        <dbReference type="ARBA" id="ARBA00042752"/>
    </source>
</evidence>
<dbReference type="GO" id="GO:0045087">
    <property type="term" value="P:innate immune response"/>
    <property type="evidence" value="ECO:0007669"/>
    <property type="project" value="UniProtKB-KW"/>
</dbReference>
<evidence type="ECO:0000256" key="10">
    <source>
        <dbReference type="ARBA" id="ARBA00022833"/>
    </source>
</evidence>
<dbReference type="EMBL" id="ADFV01060156">
    <property type="status" value="NOT_ANNOTATED_CDS"/>
    <property type="molecule type" value="Genomic_DNA"/>
</dbReference>
<evidence type="ECO:0000256" key="7">
    <source>
        <dbReference type="ARBA" id="ARBA00022490"/>
    </source>
</evidence>
<dbReference type="InterPro" id="IPR002579">
    <property type="entry name" value="Met_Sox_Rdtase_MsrB_dom"/>
</dbReference>
<feature type="domain" description="MsrB" evidence="21">
    <location>
        <begin position="1"/>
        <end position="108"/>
    </location>
</feature>
<keyword evidence="15" id="KW-0539">Nucleus</keyword>
<evidence type="ECO:0000256" key="14">
    <source>
        <dbReference type="ARBA" id="ARBA00023212"/>
    </source>
</evidence>
<keyword evidence="23" id="KW-1185">Reference proteome</keyword>
<evidence type="ECO:0000256" key="19">
    <source>
        <dbReference type="ARBA" id="ARBA00048488"/>
    </source>
</evidence>
<dbReference type="Ensembl" id="ENSNLET00000018528.2">
    <property type="protein sequence ID" value="ENSNLEP00000047129.1"/>
    <property type="gene ID" value="ENSNLEG00000014512.2"/>
</dbReference>
<dbReference type="PROSITE" id="PS51790">
    <property type="entry name" value="MSRB"/>
    <property type="match status" value="1"/>
</dbReference>
<dbReference type="InParanoid" id="A0A2I3HU35"/>
<accession>A0A2I3HU35</accession>
<reference evidence="22 23" key="1">
    <citation type="submission" date="2012-10" db="EMBL/GenBank/DDBJ databases">
        <authorList>
            <consortium name="Gibbon Genome Sequencing Consortium"/>
        </authorList>
    </citation>
    <scope>NUCLEOTIDE SEQUENCE [LARGE SCALE GENOMIC DNA]</scope>
</reference>
<organism evidence="22 23">
    <name type="scientific">Nomascus leucogenys</name>
    <name type="common">Northern white-cheeked gibbon</name>
    <name type="synonym">Hylobates leucogenys</name>
    <dbReference type="NCBI Taxonomy" id="61853"/>
    <lineage>
        <taxon>Eukaryota</taxon>
        <taxon>Metazoa</taxon>
        <taxon>Chordata</taxon>
        <taxon>Craniata</taxon>
        <taxon>Vertebrata</taxon>
        <taxon>Euteleostomi</taxon>
        <taxon>Mammalia</taxon>
        <taxon>Eutheria</taxon>
        <taxon>Euarchontoglires</taxon>
        <taxon>Primates</taxon>
        <taxon>Haplorrhini</taxon>
        <taxon>Catarrhini</taxon>
        <taxon>Hylobatidae</taxon>
        <taxon>Nomascus</taxon>
    </lineage>
</organism>
<comment type="similarity">
    <text evidence="4">Belongs to the MsrB Met sulfoxide reductase family.</text>
</comment>
<dbReference type="SUPFAM" id="SSF51316">
    <property type="entry name" value="Mss4-like"/>
    <property type="match status" value="1"/>
</dbReference>
<evidence type="ECO:0000313" key="23">
    <source>
        <dbReference type="Proteomes" id="UP000001073"/>
    </source>
</evidence>
<dbReference type="GO" id="GO:0033743">
    <property type="term" value="F:peptide-methionine (R)-S-oxide reductase activity"/>
    <property type="evidence" value="ECO:0007669"/>
    <property type="project" value="UniProtKB-EC"/>
</dbReference>
<comment type="catalytic activity">
    <reaction evidence="20">
        <text>[thioredoxin]-disulfide + L-methionine + H2O = L-methionine (R)-S-oxide + [thioredoxin]-dithiol</text>
        <dbReference type="Rhea" id="RHEA:21260"/>
        <dbReference type="Rhea" id="RHEA-COMP:10698"/>
        <dbReference type="Rhea" id="RHEA-COMP:10700"/>
        <dbReference type="ChEBI" id="CHEBI:15377"/>
        <dbReference type="ChEBI" id="CHEBI:29950"/>
        <dbReference type="ChEBI" id="CHEBI:50058"/>
        <dbReference type="ChEBI" id="CHEBI:57844"/>
        <dbReference type="ChEBI" id="CHEBI:58773"/>
        <dbReference type="EC" id="1.8.4.14"/>
    </reaction>
</comment>
<evidence type="ECO:0000256" key="8">
    <source>
        <dbReference type="ARBA" id="ARBA00022588"/>
    </source>
</evidence>
<keyword evidence="11" id="KW-0391">Immunity</keyword>
<comment type="function">
    <text evidence="18">Methionine-sulfoxide reductase that specifically reduces methionine (R)-sulfoxide back to methionine. While in many cases, methionine oxidation is the result of random oxidation following oxidative stress, methionine oxidation is also a post-translational modification that takes place on specific residue. Acts as a regulator of actin assembly by reducing methionine (R)-sulfoxide mediated by MICALs (MICAL1, MICAL2 or MICAL3) on actin, thereby promoting filament repolymerization. Plays a role in innate immunity by reducing oxidized actin, leading to actin repolymerization in macrophages.</text>
</comment>
<keyword evidence="12" id="KW-0712">Selenocysteine</keyword>
<keyword evidence="7" id="KW-0963">Cytoplasm</keyword>
<evidence type="ECO:0000313" key="22">
    <source>
        <dbReference type="Ensembl" id="ENSNLEP00000047129.1"/>
    </source>
</evidence>
<keyword evidence="9" id="KW-0479">Metal-binding</keyword>
<evidence type="ECO:0000256" key="12">
    <source>
        <dbReference type="ARBA" id="ARBA00022933"/>
    </source>
</evidence>
<sequence>MSFCSFFGGEVFHNHFEPGVYMCAKCGYELFPRRSKYTYSFPWLAFTKTIRSDSVAKCPEHNHPEVLKVSCGKCGNTLSHQFLNDGPKLRSSLKFVPKGKETSASQAH</sequence>
<evidence type="ECO:0000256" key="13">
    <source>
        <dbReference type="ARBA" id="ARBA00023002"/>
    </source>
</evidence>
<proteinExistence type="inferred from homology"/>
<dbReference type="Pfam" id="PF01641">
    <property type="entry name" value="SelR"/>
    <property type="match status" value="1"/>
</dbReference>
<dbReference type="FunCoup" id="A0A2I3HU35">
    <property type="interactions" value="79"/>
</dbReference>
<dbReference type="EC" id="1.8.4.12" evidence="6"/>
<dbReference type="PANTHER" id="PTHR46755:SF5">
    <property type="entry name" value="METHIONINE-R-SULFOXIDE REDUCTASE B1"/>
    <property type="match status" value="1"/>
</dbReference>